<evidence type="ECO:0000256" key="6">
    <source>
        <dbReference type="ARBA" id="ARBA00023136"/>
    </source>
</evidence>
<dbReference type="PANTHER" id="PTHR30221:SF1">
    <property type="entry name" value="SMALL-CONDUCTANCE MECHANOSENSITIVE CHANNEL"/>
    <property type="match status" value="1"/>
</dbReference>
<keyword evidence="7" id="KW-0813">Transport</keyword>
<dbReference type="InterPro" id="IPR023408">
    <property type="entry name" value="MscS_beta-dom_sf"/>
</dbReference>
<comment type="function">
    <text evidence="7">Mechanosensitive channel that participates in the regulation of osmotic pressure changes within the cell, opening in response to stretch forces in the membrane lipid bilayer, without the need for other proteins. Contributes to normal resistance to hypoosmotic shock. Forms an ion channel of 1.0 nanosiemens conductance with a slight preference for anions.</text>
</comment>
<dbReference type="RefSeq" id="WP_168818680.1">
    <property type="nucleotide sequence ID" value="NZ_CP051217.1"/>
</dbReference>
<feature type="transmembrane region" description="Helical" evidence="7">
    <location>
        <begin position="33"/>
        <end position="52"/>
    </location>
</feature>
<dbReference type="SUPFAM" id="SSF82689">
    <property type="entry name" value="Mechanosensitive channel protein MscS (YggB), C-terminal domain"/>
    <property type="match status" value="1"/>
</dbReference>
<feature type="domain" description="Mechanosensitive ion channel MscS C-terminal" evidence="9">
    <location>
        <begin position="195"/>
        <end position="278"/>
    </location>
</feature>
<accession>A0A6H2DKW1</accession>
<evidence type="ECO:0000256" key="2">
    <source>
        <dbReference type="ARBA" id="ARBA00008017"/>
    </source>
</evidence>
<evidence type="ECO:0000259" key="9">
    <source>
        <dbReference type="Pfam" id="PF21082"/>
    </source>
</evidence>
<evidence type="ECO:0000256" key="4">
    <source>
        <dbReference type="ARBA" id="ARBA00022692"/>
    </source>
</evidence>
<dbReference type="AlphaFoldDB" id="A0A6H2DKW1"/>
<name>A0A6H2DKW1_9SPHN</name>
<evidence type="ECO:0000313" key="10">
    <source>
        <dbReference type="EMBL" id="QJB68838.1"/>
    </source>
</evidence>
<keyword evidence="3" id="KW-1003">Cell membrane</keyword>
<dbReference type="Gene3D" id="2.30.30.60">
    <property type="match status" value="1"/>
</dbReference>
<dbReference type="GO" id="GO:0008381">
    <property type="term" value="F:mechanosensitive monoatomic ion channel activity"/>
    <property type="evidence" value="ECO:0007669"/>
    <property type="project" value="InterPro"/>
</dbReference>
<keyword evidence="4 7" id="KW-0812">Transmembrane</keyword>
<dbReference type="Gene3D" id="3.30.70.100">
    <property type="match status" value="1"/>
</dbReference>
<comment type="similarity">
    <text evidence="2 7">Belongs to the MscS (TC 1.A.23) family.</text>
</comment>
<proteinExistence type="inferred from homology"/>
<dbReference type="InterPro" id="IPR049278">
    <property type="entry name" value="MS_channel_C"/>
</dbReference>
<evidence type="ECO:0000259" key="8">
    <source>
        <dbReference type="Pfam" id="PF00924"/>
    </source>
</evidence>
<evidence type="ECO:0000313" key="11">
    <source>
        <dbReference type="Proteomes" id="UP000501600"/>
    </source>
</evidence>
<dbReference type="SUPFAM" id="SSF82861">
    <property type="entry name" value="Mechanosensitive channel protein MscS (YggB), transmembrane region"/>
    <property type="match status" value="1"/>
</dbReference>
<keyword evidence="7" id="KW-0407">Ion channel</keyword>
<comment type="subcellular location">
    <subcellularLocation>
        <location evidence="7">Cell inner membrane</location>
        <topology evidence="7">Multi-pass membrane protein</topology>
    </subcellularLocation>
    <subcellularLocation>
        <location evidence="1">Cell membrane</location>
        <topology evidence="1">Multi-pass membrane protein</topology>
    </subcellularLocation>
</comment>
<dbReference type="InterPro" id="IPR011066">
    <property type="entry name" value="MscS_channel_C_sf"/>
</dbReference>
<dbReference type="InterPro" id="IPR011014">
    <property type="entry name" value="MscS_channel_TM-2"/>
</dbReference>
<gene>
    <name evidence="10" type="ORF">HF685_05725</name>
</gene>
<keyword evidence="11" id="KW-1185">Reference proteome</keyword>
<sequence length="304" mass="34189">MNSQLDKTIDKSFDTASVLTRQLWKIWESLVEMVPGMIIALMVLLVTWLIASSATRIADWITKKQELRPSLRALIDTLIRIGIWIFGLLVALTILLPGLTPTGLVTGLGLGTVAIGFAFQDFFENFLAGIFIMARKKMRIGDYIKAGDIEGTVEMIRLRDTHIRKLSRELLIVPNTHMFKNTLEILTDETTRRHEIVTGVAYDTDLEKARVVIKEAVKGADGVDKSRPVDVLATEFNNSSIDFTVRWWSGSGVPDMLDSRDSVVRRIKQSLNDANIEIPFPYVTVTFKDGVPLVDKRDLDQQVE</sequence>
<feature type="transmembrane region" description="Helical" evidence="7">
    <location>
        <begin position="108"/>
        <end position="134"/>
    </location>
</feature>
<feature type="transmembrane region" description="Helical" evidence="7">
    <location>
        <begin position="73"/>
        <end position="96"/>
    </location>
</feature>
<protein>
    <recommendedName>
        <fullName evidence="7">Small-conductance mechanosensitive channel</fullName>
    </recommendedName>
</protein>
<evidence type="ECO:0000256" key="3">
    <source>
        <dbReference type="ARBA" id="ARBA00022475"/>
    </source>
</evidence>
<dbReference type="Proteomes" id="UP000501600">
    <property type="component" value="Chromosome"/>
</dbReference>
<dbReference type="Pfam" id="PF00924">
    <property type="entry name" value="MS_channel_2nd"/>
    <property type="match status" value="1"/>
</dbReference>
<dbReference type="GO" id="GO:0005886">
    <property type="term" value="C:plasma membrane"/>
    <property type="evidence" value="ECO:0007669"/>
    <property type="project" value="UniProtKB-SubCell"/>
</dbReference>
<dbReference type="Gene3D" id="1.10.287.1260">
    <property type="match status" value="1"/>
</dbReference>
<dbReference type="EMBL" id="CP051217">
    <property type="protein sequence ID" value="QJB68838.1"/>
    <property type="molecule type" value="Genomic_DNA"/>
</dbReference>
<evidence type="ECO:0000256" key="7">
    <source>
        <dbReference type="RuleBase" id="RU369025"/>
    </source>
</evidence>
<dbReference type="PANTHER" id="PTHR30221">
    <property type="entry name" value="SMALL-CONDUCTANCE MECHANOSENSITIVE CHANNEL"/>
    <property type="match status" value="1"/>
</dbReference>
<feature type="domain" description="Mechanosensitive ion channel MscS" evidence="8">
    <location>
        <begin position="121"/>
        <end position="182"/>
    </location>
</feature>
<keyword evidence="7" id="KW-0997">Cell inner membrane</keyword>
<dbReference type="KEGG" id="phao:HF685_05725"/>
<comment type="subunit">
    <text evidence="7">Homoheptamer.</text>
</comment>
<dbReference type="Pfam" id="PF21082">
    <property type="entry name" value="MS_channel_3rd"/>
    <property type="match status" value="1"/>
</dbReference>
<dbReference type="SUPFAM" id="SSF50182">
    <property type="entry name" value="Sm-like ribonucleoproteins"/>
    <property type="match status" value="1"/>
</dbReference>
<comment type="caution">
    <text evidence="7">Lacks conserved residue(s) required for the propagation of feature annotation.</text>
</comment>
<reference evidence="10 11" key="1">
    <citation type="submission" date="2020-04" db="EMBL/GenBank/DDBJ databases">
        <title>Genome sequence for Sphingorhabdus sp. strain M1.</title>
        <authorList>
            <person name="Park S.-J."/>
        </authorList>
    </citation>
    <scope>NUCLEOTIDE SEQUENCE [LARGE SCALE GENOMIC DNA]</scope>
    <source>
        <strain evidence="10 11">JK6</strain>
    </source>
</reference>
<dbReference type="InterPro" id="IPR010920">
    <property type="entry name" value="LSM_dom_sf"/>
</dbReference>
<evidence type="ECO:0000256" key="5">
    <source>
        <dbReference type="ARBA" id="ARBA00022989"/>
    </source>
</evidence>
<keyword evidence="6 7" id="KW-0472">Membrane</keyword>
<evidence type="ECO:0000256" key="1">
    <source>
        <dbReference type="ARBA" id="ARBA00004651"/>
    </source>
</evidence>
<dbReference type="InterPro" id="IPR006685">
    <property type="entry name" value="MscS_channel_2nd"/>
</dbReference>
<organism evidence="10 11">
    <name type="scientific">Parasphingorhabdus halotolerans</name>
    <dbReference type="NCBI Taxonomy" id="2725558"/>
    <lineage>
        <taxon>Bacteria</taxon>
        <taxon>Pseudomonadati</taxon>
        <taxon>Pseudomonadota</taxon>
        <taxon>Alphaproteobacteria</taxon>
        <taxon>Sphingomonadales</taxon>
        <taxon>Sphingomonadaceae</taxon>
        <taxon>Parasphingorhabdus</taxon>
    </lineage>
</organism>
<keyword evidence="5 7" id="KW-1133">Transmembrane helix</keyword>
<keyword evidence="7" id="KW-0406">Ion transport</keyword>
<dbReference type="InterPro" id="IPR045275">
    <property type="entry name" value="MscS_archaea/bacteria_type"/>
</dbReference>